<evidence type="ECO:0000259" key="6">
    <source>
        <dbReference type="Pfam" id="PF00135"/>
    </source>
</evidence>
<dbReference type="Pfam" id="PF00135">
    <property type="entry name" value="COesterase"/>
    <property type="match status" value="1"/>
</dbReference>
<dbReference type="InterPro" id="IPR002018">
    <property type="entry name" value="CarbesteraseB"/>
</dbReference>
<gene>
    <name evidence="7" type="ORF">ACFSVL_39220</name>
</gene>
<name>A0ABW5HJP1_9PSEU</name>
<evidence type="ECO:0000256" key="3">
    <source>
        <dbReference type="ARBA" id="ARBA00022801"/>
    </source>
</evidence>
<dbReference type="InterPro" id="IPR050654">
    <property type="entry name" value="AChE-related_enzymes"/>
</dbReference>
<comment type="similarity">
    <text evidence="1 5">Belongs to the type-B carboxylesterase/lipase family.</text>
</comment>
<dbReference type="PANTHER" id="PTHR43918:SF4">
    <property type="entry name" value="CARBOXYLIC ESTER HYDROLASE"/>
    <property type="match status" value="1"/>
</dbReference>
<accession>A0ABW5HJP1</accession>
<dbReference type="Proteomes" id="UP001597483">
    <property type="component" value="Unassembled WGS sequence"/>
</dbReference>
<comment type="caution">
    <text evidence="7">The sequence shown here is derived from an EMBL/GenBank/DDBJ whole genome shotgun (WGS) entry which is preliminary data.</text>
</comment>
<dbReference type="PANTHER" id="PTHR43918">
    <property type="entry name" value="ACETYLCHOLINESTERASE"/>
    <property type="match status" value="1"/>
</dbReference>
<dbReference type="InterPro" id="IPR002168">
    <property type="entry name" value="Lipase_GDXG_HIS_AS"/>
</dbReference>
<evidence type="ECO:0000256" key="1">
    <source>
        <dbReference type="ARBA" id="ARBA00005964"/>
    </source>
</evidence>
<dbReference type="SUPFAM" id="SSF53474">
    <property type="entry name" value="alpha/beta-Hydrolases"/>
    <property type="match status" value="1"/>
</dbReference>
<comment type="similarity">
    <text evidence="2">Belongs to the 'GDXG' lipolytic enzyme family.</text>
</comment>
<dbReference type="Gene3D" id="3.40.50.1820">
    <property type="entry name" value="alpha/beta hydrolase"/>
    <property type="match status" value="1"/>
</dbReference>
<proteinExistence type="inferred from homology"/>
<keyword evidence="4" id="KW-1015">Disulfide bond</keyword>
<dbReference type="EMBL" id="JBHUKS010000033">
    <property type="protein sequence ID" value="MFD2473486.1"/>
    <property type="molecule type" value="Genomic_DNA"/>
</dbReference>
<dbReference type="PROSITE" id="PS01173">
    <property type="entry name" value="LIPASE_GDXG_HIS"/>
    <property type="match status" value="1"/>
</dbReference>
<feature type="domain" description="Carboxylesterase type B" evidence="6">
    <location>
        <begin position="3"/>
        <end position="473"/>
    </location>
</feature>
<dbReference type="InterPro" id="IPR000997">
    <property type="entry name" value="Cholinesterase"/>
</dbReference>
<evidence type="ECO:0000313" key="8">
    <source>
        <dbReference type="Proteomes" id="UP001597483"/>
    </source>
</evidence>
<sequence>MEPTVHIGQRSIRGTSADGVRAFRGIPYAAAPTGAHRFEPPRPAEWTGEFDARNFGPTAPQASTTGMPDLTAIVGTGWTPGDDYLSLNIWTPQDADCLPVMVFVHGGAFTSGSGSAPGYDGTVFAKSGVVLVTINYRIGVPGFLHLPGVPDNRGLRDQIAALEWVREHIAAFGGNPDAVTIFGESAGGLSVGALLAAAPAGLFRRAISQSGGAAHALTTAQAEVVTAAFANQFGTDAFAQIPDEALAKAATQLRATPLNLAVDGVRDPLMGLSAFGPVIDGDLLTEQPVAAVRAGAAADIDVLVGSNSDEMNLYLVALSAPETTESALQAAASTLHPDPAALIEHYRAAGRGTTPGEVLAAIGTDYMFAVPTARLADAHAPQPGGTWRYEFAWRSPAFEGRLGACHGLELPFVFGNVGRVDYGALGIPDDDSVRELAERMHASWVAFARDGDPGWPRYTPENPVVQRIDTEWTTTTTADGPERALWTGVRG</sequence>
<dbReference type="InterPro" id="IPR019826">
    <property type="entry name" value="Carboxylesterase_B_AS"/>
</dbReference>
<dbReference type="PROSITE" id="PS00122">
    <property type="entry name" value="CARBOXYLESTERASE_B_1"/>
    <property type="match status" value="1"/>
</dbReference>
<keyword evidence="8" id="KW-1185">Reference proteome</keyword>
<organism evidence="7 8">
    <name type="scientific">Amycolatopsis silviterrae</name>
    <dbReference type="NCBI Taxonomy" id="1656914"/>
    <lineage>
        <taxon>Bacteria</taxon>
        <taxon>Bacillati</taxon>
        <taxon>Actinomycetota</taxon>
        <taxon>Actinomycetes</taxon>
        <taxon>Pseudonocardiales</taxon>
        <taxon>Pseudonocardiaceae</taxon>
        <taxon>Amycolatopsis</taxon>
    </lineage>
</organism>
<evidence type="ECO:0000313" key="7">
    <source>
        <dbReference type="EMBL" id="MFD2473486.1"/>
    </source>
</evidence>
<evidence type="ECO:0000256" key="2">
    <source>
        <dbReference type="ARBA" id="ARBA00010515"/>
    </source>
</evidence>
<dbReference type="InterPro" id="IPR029058">
    <property type="entry name" value="AB_hydrolase_fold"/>
</dbReference>
<reference evidence="8" key="1">
    <citation type="journal article" date="2019" name="Int. J. Syst. Evol. Microbiol.">
        <title>The Global Catalogue of Microorganisms (GCM) 10K type strain sequencing project: providing services to taxonomists for standard genome sequencing and annotation.</title>
        <authorList>
            <consortium name="The Broad Institute Genomics Platform"/>
            <consortium name="The Broad Institute Genome Sequencing Center for Infectious Disease"/>
            <person name="Wu L."/>
            <person name="Ma J."/>
        </authorList>
    </citation>
    <scope>NUCLEOTIDE SEQUENCE [LARGE SCALE GENOMIC DNA]</scope>
    <source>
        <strain evidence="8">CGMCC 4.7641</strain>
    </source>
</reference>
<keyword evidence="3 5" id="KW-0378">Hydrolase</keyword>
<dbReference type="EC" id="3.1.1.-" evidence="5"/>
<evidence type="ECO:0000256" key="4">
    <source>
        <dbReference type="ARBA" id="ARBA00023157"/>
    </source>
</evidence>
<dbReference type="PRINTS" id="PR00878">
    <property type="entry name" value="CHOLNESTRASE"/>
</dbReference>
<evidence type="ECO:0000256" key="5">
    <source>
        <dbReference type="RuleBase" id="RU361235"/>
    </source>
</evidence>
<protein>
    <recommendedName>
        <fullName evidence="5">Carboxylic ester hydrolase</fullName>
        <ecNumber evidence="5">3.1.1.-</ecNumber>
    </recommendedName>
</protein>
<dbReference type="RefSeq" id="WP_378312000.1">
    <property type="nucleotide sequence ID" value="NZ_JBHUKS010000033.1"/>
</dbReference>